<organism evidence="1 2">
    <name type="scientific">Chrysosporum bergii ANA360D</name>
    <dbReference type="NCBI Taxonomy" id="617107"/>
    <lineage>
        <taxon>Bacteria</taxon>
        <taxon>Bacillati</taxon>
        <taxon>Cyanobacteriota</taxon>
        <taxon>Cyanophyceae</taxon>
        <taxon>Nostocales</taxon>
        <taxon>Nodulariaceae</taxon>
        <taxon>Chrysosporum</taxon>
    </lineage>
</organism>
<evidence type="ECO:0000313" key="1">
    <source>
        <dbReference type="EMBL" id="MDH6061380.1"/>
    </source>
</evidence>
<accession>A0AA43KCR0</accession>
<dbReference type="Proteomes" id="UP001159387">
    <property type="component" value="Unassembled WGS sequence"/>
</dbReference>
<dbReference type="AlphaFoldDB" id="A0AA43KCR0"/>
<dbReference type="EMBL" id="JANQDH010000090">
    <property type="protein sequence ID" value="MDH6061380.1"/>
    <property type="molecule type" value="Genomic_DNA"/>
</dbReference>
<protein>
    <submittedName>
        <fullName evidence="1">Uncharacterized protein</fullName>
    </submittedName>
</protein>
<sequence length="74" mass="8315">MIHMENHELLRELTAEVAAYINGGQESEEEKEKFNKENYLQALGAAYLSPPGMGEITDDEALLAQYIGWSEVID</sequence>
<dbReference type="RefSeq" id="WP_280655452.1">
    <property type="nucleotide sequence ID" value="NZ_JANQDH010000090.1"/>
</dbReference>
<gene>
    <name evidence="1" type="ORF">NWP17_13200</name>
</gene>
<evidence type="ECO:0000313" key="2">
    <source>
        <dbReference type="Proteomes" id="UP001159387"/>
    </source>
</evidence>
<reference evidence="1 2" key="1">
    <citation type="journal article" date="2023" name="J. Phycol.">
        <title>Chrysosporum ovalisporum is synonymous with the true-branching cyanobacterium Umezakia natans (Nostocales/Aphanizomenonaceae).</title>
        <authorList>
            <person name="McGregor G.B."/>
            <person name="Sendall B.C."/>
            <person name="Niiyama Y."/>
            <person name="Tuji A."/>
            <person name="Willis A."/>
        </authorList>
    </citation>
    <scope>NUCLEOTIDE SEQUENCE [LARGE SCALE GENOMIC DNA]</scope>
    <source>
        <strain evidence="1 2">ANA360D</strain>
    </source>
</reference>
<keyword evidence="2" id="KW-1185">Reference proteome</keyword>
<proteinExistence type="predicted"/>
<name>A0AA43KCR0_9CYAN</name>
<comment type="caution">
    <text evidence="1">The sequence shown here is derived from an EMBL/GenBank/DDBJ whole genome shotgun (WGS) entry which is preliminary data.</text>
</comment>